<protein>
    <submittedName>
        <fullName evidence="4">Uncharacterized protein</fullName>
    </submittedName>
</protein>
<dbReference type="Proteomes" id="UP000799324">
    <property type="component" value="Unassembled WGS sequence"/>
</dbReference>
<feature type="compositionally biased region" description="Polar residues" evidence="2">
    <location>
        <begin position="1"/>
        <end position="10"/>
    </location>
</feature>
<sequence>MSGTKSPDLQPTSSSTPTPCRTEKQGITTTHQPALVKESESSPNRRSEVSLRAEQNTVSIDEEWRKSLSYRGPNLRKSSSKPLPLTGEEEDRVPSPAKRIPRLAKVADFPLREKKGGTGPAQLWTPPLKPPDHLLKKNYQLLKEKYQLQMDKLREDMKLQQLNVEIEQRKLESEQIKLGTQQLKLESEQLKLQFKTKNLELELQTESEQHKVKDQQLEMQLQYMQKRQVTLCISLGILAIAIAIAMLIFVILWLMGKI</sequence>
<proteinExistence type="predicted"/>
<keyword evidence="3" id="KW-0812">Transmembrane</keyword>
<feature type="coiled-coil region" evidence="1">
    <location>
        <begin position="136"/>
        <end position="170"/>
    </location>
</feature>
<keyword evidence="3" id="KW-0472">Membrane</keyword>
<feature type="region of interest" description="Disordered" evidence="2">
    <location>
        <begin position="1"/>
        <end position="96"/>
    </location>
</feature>
<keyword evidence="3" id="KW-1133">Transmembrane helix</keyword>
<organism evidence="4 5">
    <name type="scientific">Lophiostoma macrostomum CBS 122681</name>
    <dbReference type="NCBI Taxonomy" id="1314788"/>
    <lineage>
        <taxon>Eukaryota</taxon>
        <taxon>Fungi</taxon>
        <taxon>Dikarya</taxon>
        <taxon>Ascomycota</taxon>
        <taxon>Pezizomycotina</taxon>
        <taxon>Dothideomycetes</taxon>
        <taxon>Pleosporomycetidae</taxon>
        <taxon>Pleosporales</taxon>
        <taxon>Lophiostomataceae</taxon>
        <taxon>Lophiostoma</taxon>
    </lineage>
</organism>
<keyword evidence="5" id="KW-1185">Reference proteome</keyword>
<evidence type="ECO:0000313" key="4">
    <source>
        <dbReference type="EMBL" id="KAF2647627.1"/>
    </source>
</evidence>
<gene>
    <name evidence="4" type="ORF">K491DRAFT_685369</name>
</gene>
<evidence type="ECO:0000256" key="1">
    <source>
        <dbReference type="SAM" id="Coils"/>
    </source>
</evidence>
<accession>A0A6A6SKZ8</accession>
<feature type="transmembrane region" description="Helical" evidence="3">
    <location>
        <begin position="229"/>
        <end position="255"/>
    </location>
</feature>
<reference evidence="4" key="1">
    <citation type="journal article" date="2020" name="Stud. Mycol.">
        <title>101 Dothideomycetes genomes: a test case for predicting lifestyles and emergence of pathogens.</title>
        <authorList>
            <person name="Haridas S."/>
            <person name="Albert R."/>
            <person name="Binder M."/>
            <person name="Bloem J."/>
            <person name="Labutti K."/>
            <person name="Salamov A."/>
            <person name="Andreopoulos B."/>
            <person name="Baker S."/>
            <person name="Barry K."/>
            <person name="Bills G."/>
            <person name="Bluhm B."/>
            <person name="Cannon C."/>
            <person name="Castanera R."/>
            <person name="Culley D."/>
            <person name="Daum C."/>
            <person name="Ezra D."/>
            <person name="Gonzalez J."/>
            <person name="Henrissat B."/>
            <person name="Kuo A."/>
            <person name="Liang C."/>
            <person name="Lipzen A."/>
            <person name="Lutzoni F."/>
            <person name="Magnuson J."/>
            <person name="Mondo S."/>
            <person name="Nolan M."/>
            <person name="Ohm R."/>
            <person name="Pangilinan J."/>
            <person name="Park H.-J."/>
            <person name="Ramirez L."/>
            <person name="Alfaro M."/>
            <person name="Sun H."/>
            <person name="Tritt A."/>
            <person name="Yoshinaga Y."/>
            <person name="Zwiers L.-H."/>
            <person name="Turgeon B."/>
            <person name="Goodwin S."/>
            <person name="Spatafora J."/>
            <person name="Crous P."/>
            <person name="Grigoriev I."/>
        </authorList>
    </citation>
    <scope>NUCLEOTIDE SEQUENCE</scope>
    <source>
        <strain evidence="4">CBS 122681</strain>
    </source>
</reference>
<dbReference type="EMBL" id="MU004597">
    <property type="protein sequence ID" value="KAF2647627.1"/>
    <property type="molecule type" value="Genomic_DNA"/>
</dbReference>
<evidence type="ECO:0000313" key="5">
    <source>
        <dbReference type="Proteomes" id="UP000799324"/>
    </source>
</evidence>
<evidence type="ECO:0000256" key="3">
    <source>
        <dbReference type="SAM" id="Phobius"/>
    </source>
</evidence>
<feature type="compositionally biased region" description="Basic and acidic residues" evidence="2">
    <location>
        <begin position="37"/>
        <end position="51"/>
    </location>
</feature>
<keyword evidence="1" id="KW-0175">Coiled coil</keyword>
<name>A0A6A6SKZ8_9PLEO</name>
<dbReference type="AlphaFoldDB" id="A0A6A6SKZ8"/>
<evidence type="ECO:0000256" key="2">
    <source>
        <dbReference type="SAM" id="MobiDB-lite"/>
    </source>
</evidence>